<gene>
    <name evidence="1" type="ORF">SAMEA4535761_01814</name>
</gene>
<dbReference type="AlphaFoldDB" id="A0A240A457"/>
<name>A0A240A457_9CORY</name>
<reference evidence="1 2" key="1">
    <citation type="submission" date="2017-06" db="EMBL/GenBank/DDBJ databases">
        <authorList>
            <consortium name="Pathogen Informatics"/>
        </authorList>
    </citation>
    <scope>NUCLEOTIDE SEQUENCE [LARGE SCALE GENOMIC DNA]</scope>
    <source>
        <strain evidence="1 2">NCTC13015</strain>
    </source>
</reference>
<evidence type="ECO:0000313" key="2">
    <source>
        <dbReference type="Proteomes" id="UP000215374"/>
    </source>
</evidence>
<organism evidence="1 2">
    <name type="scientific">Corynebacterium imitans</name>
    <dbReference type="NCBI Taxonomy" id="156978"/>
    <lineage>
        <taxon>Bacteria</taxon>
        <taxon>Bacillati</taxon>
        <taxon>Actinomycetota</taxon>
        <taxon>Actinomycetes</taxon>
        <taxon>Mycobacteriales</taxon>
        <taxon>Corynebacteriaceae</taxon>
        <taxon>Corynebacterium</taxon>
    </lineage>
</organism>
<accession>A0A240A457</accession>
<evidence type="ECO:0000313" key="1">
    <source>
        <dbReference type="EMBL" id="SNV78079.1"/>
    </source>
</evidence>
<dbReference type="Proteomes" id="UP000215374">
    <property type="component" value="Chromosome 1"/>
</dbReference>
<sequence length="246" mass="27209">MAVLPGAVLIPALRRLDIAAFLVVGTCTAEPGRLHGPGCIHQSCEQPTEAVPLRMEKTPMRIRWPLCCNRLSVSDIRNCPQRFSESSVAENARAPGSPECPTTTVVGLVSRQRSLAVPSTRSTGTNYAESQNQLPRIDNSFIIWPSNLGRGRELLCLQHFTNFLHRGMRASHRRCDLANGPAFEHKVHHRPVVSHNRTPLAMRRALQSRGHQRVSPKTVVLLDTHHGVTKSTRATPRLARSAHTDA</sequence>
<proteinExistence type="predicted"/>
<protein>
    <submittedName>
        <fullName evidence="1">Uncharacterized protein</fullName>
    </submittedName>
</protein>
<dbReference type="EMBL" id="LT906467">
    <property type="protein sequence ID" value="SNV78079.1"/>
    <property type="molecule type" value="Genomic_DNA"/>
</dbReference>